<dbReference type="GO" id="GO:0005524">
    <property type="term" value="F:ATP binding"/>
    <property type="evidence" value="ECO:0007669"/>
    <property type="project" value="UniProtKB-KW"/>
</dbReference>
<evidence type="ECO:0000256" key="1">
    <source>
        <dbReference type="ARBA" id="ARBA00022553"/>
    </source>
</evidence>
<dbReference type="Gene3D" id="3.40.50.300">
    <property type="entry name" value="P-loop containing nucleotide triphosphate hydrolases"/>
    <property type="match status" value="1"/>
</dbReference>
<evidence type="ECO:0000256" key="7">
    <source>
        <dbReference type="PROSITE-ProRule" id="PRU00169"/>
    </source>
</evidence>
<keyword evidence="3" id="KW-0067">ATP-binding</keyword>
<dbReference type="Proteomes" id="UP000285478">
    <property type="component" value="Chromosome"/>
</dbReference>
<sequence>MKPGKLLIVDDEKDIRNLMEEIFSEEGYDVMVAANGQQAQTIWRDMAPDLIFLDIWMPDIDGISLLKEMIEENVLQHSCVIMMSGHGTIETAIEATKLGAYDYLEKPLSLAKLLITAERAMEHLQLHHENRHLKQKLPDQILPVGKSKLIAELRDSIKRLAKYSMPILVKGEPGTGKHRVAEAIHKLSDRKENTFFQIHGADFDDQETLILGEETDTGTSPGELIHATGGTLMISDLEQLSTKGQNFLAQLMFDGAFIRPGSNKKIAVDMRIIALTKGGLEDMAKNNQFREDLLQRLNVMPLDVPSLRQHTEDIPDLIDYFLDYFLTHEGLEYREFDVGAINVLRQYSWPGNYRELQNLIQRLLILGEGEVTDDEIRRALESSKRSEDVSMSGIDTSVNLKQAKERFEAAYLSQLLRETGGNVTETARLSGVERTNLYRKLKALNIDPKNPK</sequence>
<dbReference type="InterPro" id="IPR011006">
    <property type="entry name" value="CheY-like_superfamily"/>
</dbReference>
<dbReference type="CDD" id="cd17550">
    <property type="entry name" value="REC_NtrX-like"/>
    <property type="match status" value="1"/>
</dbReference>
<dbReference type="PROSITE" id="PS50045">
    <property type="entry name" value="SIGMA54_INTERACT_4"/>
    <property type="match status" value="1"/>
</dbReference>
<evidence type="ECO:0000256" key="4">
    <source>
        <dbReference type="ARBA" id="ARBA00023012"/>
    </source>
</evidence>
<evidence type="ECO:0000313" key="10">
    <source>
        <dbReference type="EMBL" id="QAB14411.1"/>
    </source>
</evidence>
<dbReference type="InterPro" id="IPR058031">
    <property type="entry name" value="AAA_lid_NorR"/>
</dbReference>
<dbReference type="SUPFAM" id="SSF46689">
    <property type="entry name" value="Homeodomain-like"/>
    <property type="match status" value="1"/>
</dbReference>
<feature type="domain" description="Response regulatory" evidence="9">
    <location>
        <begin position="5"/>
        <end position="121"/>
    </location>
</feature>
<keyword evidence="5" id="KW-0805">Transcription regulation</keyword>
<dbReference type="PROSITE" id="PS50110">
    <property type="entry name" value="RESPONSE_REGULATORY"/>
    <property type="match status" value="1"/>
</dbReference>
<dbReference type="CDD" id="cd00009">
    <property type="entry name" value="AAA"/>
    <property type="match status" value="1"/>
</dbReference>
<dbReference type="KEGG" id="htr:EPV75_01345"/>
<dbReference type="SUPFAM" id="SSF52172">
    <property type="entry name" value="CheY-like"/>
    <property type="match status" value="1"/>
</dbReference>
<evidence type="ECO:0000256" key="2">
    <source>
        <dbReference type="ARBA" id="ARBA00022741"/>
    </source>
</evidence>
<dbReference type="InterPro" id="IPR002078">
    <property type="entry name" value="Sigma_54_int"/>
</dbReference>
<dbReference type="InterPro" id="IPR002197">
    <property type="entry name" value="HTH_Fis"/>
</dbReference>
<feature type="domain" description="Sigma-54 factor interaction" evidence="8">
    <location>
        <begin position="143"/>
        <end position="365"/>
    </location>
</feature>
<dbReference type="GO" id="GO:0043565">
    <property type="term" value="F:sequence-specific DNA binding"/>
    <property type="evidence" value="ECO:0007669"/>
    <property type="project" value="InterPro"/>
</dbReference>
<keyword evidence="4" id="KW-0902">Two-component regulatory system</keyword>
<dbReference type="EMBL" id="CP035033">
    <property type="protein sequence ID" value="QAB14411.1"/>
    <property type="molecule type" value="Genomic_DNA"/>
</dbReference>
<dbReference type="PANTHER" id="PTHR32071">
    <property type="entry name" value="TRANSCRIPTIONAL REGULATORY PROTEIN"/>
    <property type="match status" value="1"/>
</dbReference>
<dbReference type="InterPro" id="IPR027417">
    <property type="entry name" value="P-loop_NTPase"/>
</dbReference>
<dbReference type="InterPro" id="IPR009057">
    <property type="entry name" value="Homeodomain-like_sf"/>
</dbReference>
<dbReference type="Gene3D" id="1.10.8.60">
    <property type="match status" value="1"/>
</dbReference>
<keyword evidence="1 7" id="KW-0597">Phosphoprotein</keyword>
<evidence type="ECO:0000256" key="6">
    <source>
        <dbReference type="ARBA" id="ARBA00023163"/>
    </source>
</evidence>
<reference evidence="10 11" key="1">
    <citation type="journal article" date="2018" name="Environ. Microbiol.">
        <title>Genomes of ubiquitous marine and hypersaline Hydrogenovibrio, Thiomicrorhabdus and Thiomicrospira spp. encode a diversity of mechanisms to sustain chemolithoautotrophy in heterogeneous environments.</title>
        <authorList>
            <person name="Scott K.M."/>
            <person name="Williams J."/>
            <person name="Porter C.M.B."/>
            <person name="Russel S."/>
            <person name="Harmer T.L."/>
            <person name="Paul J.H."/>
            <person name="Antonen K.M."/>
            <person name="Bridges M.K."/>
            <person name="Camper G.J."/>
            <person name="Campla C.K."/>
            <person name="Casella L.G."/>
            <person name="Chase E."/>
            <person name="Conrad J.W."/>
            <person name="Cruz M.C."/>
            <person name="Dunlap D.S."/>
            <person name="Duran L."/>
            <person name="Fahsbender E.M."/>
            <person name="Goldsmith D.B."/>
            <person name="Keeley R.F."/>
            <person name="Kondoff M.R."/>
            <person name="Kussy B.I."/>
            <person name="Lane M.K."/>
            <person name="Lawler S."/>
            <person name="Leigh B.A."/>
            <person name="Lewis C."/>
            <person name="Lostal L.M."/>
            <person name="Marking D."/>
            <person name="Mancera P.A."/>
            <person name="McClenthan E.C."/>
            <person name="McIntyre E.A."/>
            <person name="Mine J.A."/>
            <person name="Modi S."/>
            <person name="Moore B.D."/>
            <person name="Morgan W.A."/>
            <person name="Nelson K.M."/>
            <person name="Nguyen K.N."/>
            <person name="Ogburn N."/>
            <person name="Parrino D.G."/>
            <person name="Pedapudi A.D."/>
            <person name="Pelham R.P."/>
            <person name="Preece A.M."/>
            <person name="Rampersad E.A."/>
            <person name="Richardson J.C."/>
            <person name="Rodgers C.M."/>
            <person name="Schaffer B.L."/>
            <person name="Sheridan N.E."/>
            <person name="Solone M.R."/>
            <person name="Staley Z.R."/>
            <person name="Tabuchi M."/>
            <person name="Waide R.J."/>
            <person name="Wanjugi P.W."/>
            <person name="Young S."/>
            <person name="Clum A."/>
            <person name="Daum C."/>
            <person name="Huntemann M."/>
            <person name="Ivanova N."/>
            <person name="Kyrpides N."/>
            <person name="Mikhailova N."/>
            <person name="Palaniappan K."/>
            <person name="Pillay M."/>
            <person name="Reddy T.B.K."/>
            <person name="Shapiro N."/>
            <person name="Stamatis D."/>
            <person name="Varghese N."/>
            <person name="Woyke T."/>
            <person name="Boden R."/>
            <person name="Freyermuth S.K."/>
            <person name="Kerfeld C.A."/>
        </authorList>
    </citation>
    <scope>NUCLEOTIDE SEQUENCE [LARGE SCALE GENOMIC DNA]</scope>
    <source>
        <strain evidence="10 11">JR-2</strain>
    </source>
</reference>
<dbReference type="PANTHER" id="PTHR32071:SF17">
    <property type="entry name" value="TRANSCRIPTIONAL REGULATOR (NTRC FAMILY)"/>
    <property type="match status" value="1"/>
</dbReference>
<dbReference type="Gene3D" id="1.10.10.60">
    <property type="entry name" value="Homeodomain-like"/>
    <property type="match status" value="1"/>
</dbReference>
<evidence type="ECO:0000259" key="8">
    <source>
        <dbReference type="PROSITE" id="PS50045"/>
    </source>
</evidence>
<dbReference type="Gene3D" id="3.40.50.2300">
    <property type="match status" value="1"/>
</dbReference>
<dbReference type="SMART" id="SM00448">
    <property type="entry name" value="REC"/>
    <property type="match status" value="1"/>
</dbReference>
<organism evidence="10 11">
    <name type="scientific">Hydrogenovibrio thermophilus</name>
    <dbReference type="NCBI Taxonomy" id="265883"/>
    <lineage>
        <taxon>Bacteria</taxon>
        <taxon>Pseudomonadati</taxon>
        <taxon>Pseudomonadota</taxon>
        <taxon>Gammaproteobacteria</taxon>
        <taxon>Thiotrichales</taxon>
        <taxon>Piscirickettsiaceae</taxon>
        <taxon>Hydrogenovibrio</taxon>
    </lineage>
</organism>
<accession>A0A410H188</accession>
<dbReference type="GO" id="GO:0006355">
    <property type="term" value="P:regulation of DNA-templated transcription"/>
    <property type="evidence" value="ECO:0007669"/>
    <property type="project" value="InterPro"/>
</dbReference>
<dbReference type="PRINTS" id="PR01590">
    <property type="entry name" value="HTHFIS"/>
</dbReference>
<dbReference type="Pfam" id="PF00072">
    <property type="entry name" value="Response_reg"/>
    <property type="match status" value="1"/>
</dbReference>
<protein>
    <submittedName>
        <fullName evidence="10">Response regulator</fullName>
    </submittedName>
</protein>
<evidence type="ECO:0000256" key="3">
    <source>
        <dbReference type="ARBA" id="ARBA00022840"/>
    </source>
</evidence>
<evidence type="ECO:0000313" key="11">
    <source>
        <dbReference type="Proteomes" id="UP000285478"/>
    </source>
</evidence>
<feature type="modified residue" description="4-aspartylphosphate" evidence="7">
    <location>
        <position position="54"/>
    </location>
</feature>
<keyword evidence="11" id="KW-1185">Reference proteome</keyword>
<gene>
    <name evidence="10" type="ORF">EPV75_01345</name>
</gene>
<dbReference type="Pfam" id="PF25601">
    <property type="entry name" value="AAA_lid_14"/>
    <property type="match status" value="1"/>
</dbReference>
<dbReference type="FunFam" id="3.40.50.2300:FF:000018">
    <property type="entry name" value="DNA-binding transcriptional regulator NtrC"/>
    <property type="match status" value="1"/>
</dbReference>
<keyword evidence="2" id="KW-0547">Nucleotide-binding</keyword>
<dbReference type="Pfam" id="PF00158">
    <property type="entry name" value="Sigma54_activat"/>
    <property type="match status" value="1"/>
</dbReference>
<dbReference type="InterPro" id="IPR001789">
    <property type="entry name" value="Sig_transdc_resp-reg_receiver"/>
</dbReference>
<evidence type="ECO:0000256" key="5">
    <source>
        <dbReference type="ARBA" id="ARBA00023015"/>
    </source>
</evidence>
<dbReference type="RefSeq" id="WP_127120245.1">
    <property type="nucleotide sequence ID" value="NZ_CP035033.1"/>
</dbReference>
<dbReference type="AlphaFoldDB" id="A0A410H188"/>
<name>A0A410H188_9GAMM</name>
<dbReference type="GO" id="GO:0000160">
    <property type="term" value="P:phosphorelay signal transduction system"/>
    <property type="evidence" value="ECO:0007669"/>
    <property type="project" value="UniProtKB-KW"/>
</dbReference>
<evidence type="ECO:0000259" key="9">
    <source>
        <dbReference type="PROSITE" id="PS50110"/>
    </source>
</evidence>
<dbReference type="SUPFAM" id="SSF52540">
    <property type="entry name" value="P-loop containing nucleoside triphosphate hydrolases"/>
    <property type="match status" value="1"/>
</dbReference>
<dbReference type="Pfam" id="PF02954">
    <property type="entry name" value="HTH_8"/>
    <property type="match status" value="1"/>
</dbReference>
<proteinExistence type="predicted"/>
<keyword evidence="6" id="KW-0804">Transcription</keyword>